<comment type="caution">
    <text evidence="1">The sequence shown here is derived from an EMBL/GenBank/DDBJ whole genome shotgun (WGS) entry which is preliminary data.</text>
</comment>
<dbReference type="NCBIfam" id="NF047389">
    <property type="entry name" value="ATPase_Sll1717"/>
    <property type="match status" value="1"/>
</dbReference>
<organism evidence="1 2">
    <name type="scientific">Pseudodesulfovibrio hydrargyri</name>
    <dbReference type="NCBI Taxonomy" id="2125990"/>
    <lineage>
        <taxon>Bacteria</taxon>
        <taxon>Pseudomonadati</taxon>
        <taxon>Thermodesulfobacteriota</taxon>
        <taxon>Desulfovibrionia</taxon>
        <taxon>Desulfovibrionales</taxon>
        <taxon>Desulfovibrionaceae</taxon>
    </lineage>
</organism>
<accession>A0A1J5N1Q6</accession>
<proteinExistence type="predicted"/>
<gene>
    <name evidence="1" type="ORF">BerOc1_00668</name>
</gene>
<reference evidence="1 2" key="1">
    <citation type="submission" date="2015-09" db="EMBL/GenBank/DDBJ databases">
        <title>Genome of Desulfovibrio dechloracetivorans BerOc1, a mercury methylating strain isolated from highly hydrocarbons and metals contaminated coastal sediments.</title>
        <authorList>
            <person name="Goni Urriza M."/>
            <person name="Gassie C."/>
            <person name="Bouchez O."/>
            <person name="Klopp C."/>
            <person name="Ranchou-Peyruse A."/>
            <person name="Remy G."/>
        </authorList>
    </citation>
    <scope>NUCLEOTIDE SEQUENCE [LARGE SCALE GENOMIC DNA]</scope>
    <source>
        <strain evidence="1 2">BerOc1</strain>
    </source>
</reference>
<dbReference type="AlphaFoldDB" id="A0A1J5N1Q6"/>
<dbReference type="Proteomes" id="UP000181901">
    <property type="component" value="Unassembled WGS sequence"/>
</dbReference>
<protein>
    <recommendedName>
        <fullName evidence="3">KAP family P-loop domain protein</fullName>
    </recommendedName>
</protein>
<keyword evidence="2" id="KW-1185">Reference proteome</keyword>
<dbReference type="InterPro" id="IPR059206">
    <property type="entry name" value="Sll1717-like"/>
</dbReference>
<dbReference type="OrthoDB" id="5540980at2"/>
<sequence length="507" mass="57932">MSMHVLHKYFKSGDAQAERDIRDKIFIKTKQYEEIFDFSFGKLKILISPKGVGKSCLIEETHSRLLDENTLSILITPSDFNIELVNSCSALSSKSNEFEKQLNQKIISILLNAAEEISIVDEDERHLLKCAVNDENIQCNNISVKLTKFISSIIPRSTDVVKGIMELDGYSKPSSISNSINNVIKAQQKKLFLFVDDIDRAATQAAISPNEKTKLNYSNCWAIVDALYQLTLSIPCINAVVCVRNDIWHTMERRGLGSDRRDKINDIIRLRMSDEDVERILVKRLDAAFDELSPKPKPGVNPFFESKDLVLPGKKEIIRKWTSFLAKTSRNKPRELVLFMQLILKEAKEHKITANHAYKAMAKYGKGVLARTYAEFADICPSLETITNVVLKKQIYDFTDYLKIVQTTPSIRRIDIDGKTMNANDTASAIEIMRVLHMANIVNPRIYDPTQPEGFAHVAFYDSPNFVSHNNIQELQKCQWEVHPAFYSMMDDDRQQSLPYKPWKKGQ</sequence>
<dbReference type="EMBL" id="LKAQ01000001">
    <property type="protein sequence ID" value="OIQ52194.1"/>
    <property type="molecule type" value="Genomic_DNA"/>
</dbReference>
<dbReference type="RefSeq" id="WP_129586471.1">
    <property type="nucleotide sequence ID" value="NZ_LKAQ01000001.1"/>
</dbReference>
<name>A0A1J5N1Q6_9BACT</name>
<evidence type="ECO:0000313" key="1">
    <source>
        <dbReference type="EMBL" id="OIQ52194.1"/>
    </source>
</evidence>
<evidence type="ECO:0008006" key="3">
    <source>
        <dbReference type="Google" id="ProtNLM"/>
    </source>
</evidence>
<evidence type="ECO:0000313" key="2">
    <source>
        <dbReference type="Proteomes" id="UP000181901"/>
    </source>
</evidence>